<dbReference type="EMBL" id="SZZP01000010">
    <property type="protein sequence ID" value="TKV80203.1"/>
    <property type="molecule type" value="Genomic_DNA"/>
</dbReference>
<evidence type="ECO:0000256" key="6">
    <source>
        <dbReference type="ARBA" id="ARBA00022692"/>
    </source>
</evidence>
<evidence type="ECO:0000256" key="5">
    <source>
        <dbReference type="ARBA" id="ARBA00022519"/>
    </source>
</evidence>
<dbReference type="InterPro" id="IPR042196">
    <property type="entry name" value="FHIPEP_4"/>
</dbReference>
<feature type="transmembrane region" description="Helical" evidence="10">
    <location>
        <begin position="20"/>
        <end position="38"/>
    </location>
</feature>
<dbReference type="PANTHER" id="PTHR30161:SF2">
    <property type="entry name" value="INVASION PROTEIN INVA"/>
    <property type="match status" value="1"/>
</dbReference>
<comment type="subcellular location">
    <subcellularLocation>
        <location evidence="1">Cell inner membrane</location>
        <topology evidence="1">Multi-pass membrane protein</topology>
    </subcellularLocation>
</comment>
<dbReference type="Gene3D" id="3.40.50.12790">
    <property type="entry name" value="FHIPEP family, domain 4"/>
    <property type="match status" value="1"/>
</dbReference>
<evidence type="ECO:0000256" key="1">
    <source>
        <dbReference type="ARBA" id="ARBA00004429"/>
    </source>
</evidence>
<dbReference type="NCBIfam" id="TIGR01399">
    <property type="entry name" value="hrcV"/>
    <property type="match status" value="1"/>
</dbReference>
<protein>
    <submittedName>
        <fullName evidence="11">EscV/YscV/HrcV family type III secretion system export apparatus protein</fullName>
    </submittedName>
</protein>
<feature type="transmembrane region" description="Helical" evidence="10">
    <location>
        <begin position="44"/>
        <end position="61"/>
    </location>
</feature>
<evidence type="ECO:0000256" key="10">
    <source>
        <dbReference type="SAM" id="Phobius"/>
    </source>
</evidence>
<name>A0A4U6S0J4_BRAEL</name>
<feature type="transmembrane region" description="Helical" evidence="10">
    <location>
        <begin position="274"/>
        <end position="297"/>
    </location>
</feature>
<evidence type="ECO:0000256" key="8">
    <source>
        <dbReference type="ARBA" id="ARBA00023136"/>
    </source>
</evidence>
<reference evidence="11 12" key="1">
    <citation type="submission" date="2019-05" db="EMBL/GenBank/DDBJ databases">
        <title>Draft Genome of Bradyrhizobium elkanii strain SEMIA 938, Used in Commercial Inoculants for Lupinus spp. in Brazil.</title>
        <authorList>
            <person name="Hungria M."/>
            <person name="Delamuta J.R.M."/>
            <person name="Ribeiro R.A."/>
            <person name="Nogueira M.A."/>
        </authorList>
    </citation>
    <scope>NUCLEOTIDE SEQUENCE [LARGE SCALE GENOMIC DNA]</scope>
    <source>
        <strain evidence="11 12">Semia 938</strain>
    </source>
</reference>
<dbReference type="Gene3D" id="3.40.30.60">
    <property type="entry name" value="FHIPEP family, domain 1"/>
    <property type="match status" value="1"/>
</dbReference>
<dbReference type="PIRSF" id="PIRSF005419">
    <property type="entry name" value="FlhA"/>
    <property type="match status" value="1"/>
</dbReference>
<keyword evidence="3" id="KW-0813">Transport</keyword>
<dbReference type="InterPro" id="IPR042193">
    <property type="entry name" value="FHIPEP_3"/>
</dbReference>
<feature type="transmembrane region" description="Helical" evidence="10">
    <location>
        <begin position="73"/>
        <end position="94"/>
    </location>
</feature>
<dbReference type="InterPro" id="IPR001712">
    <property type="entry name" value="T3SS_FHIPEP"/>
</dbReference>
<proteinExistence type="inferred from homology"/>
<dbReference type="Pfam" id="PF00771">
    <property type="entry name" value="FHIPEP"/>
    <property type="match status" value="1"/>
</dbReference>
<feature type="transmembrane region" description="Helical" evidence="10">
    <location>
        <begin position="241"/>
        <end position="262"/>
    </location>
</feature>
<dbReference type="InterPro" id="IPR025505">
    <property type="entry name" value="FHIPEP_CS"/>
</dbReference>
<sequence length="705" mass="76526">MARHLRNLVARAPAHPDIMVALMLLLAIGMMIMPIPIIVIDMLIGFNLGFAILLLMVALYLSTPLDFSSLPGVILISTVFRLALTIATTRLILAEGDAGSIIHTFGDFVISGNIAVGIVIFLIVTMVQFMVLAKGAERVAEVSARFTLDALPGKQMAIDAELRNNHIDQHEARRRRAALEQESQLHGAMDGAMKFVKGDAIAGLIVICINMLGGISIGLLSKGMSLDAAMHHYTLLTIGDALISQIPALLLSITAATIVTRVNGPSKLKLGADIVSQLTASTQALRLAACVLLLMGLVPGFPLPPFVILAALFAAASCVKVGAKVDKPAAKPATNVTASAPAPAQTQKQAAHAEALPIALFLAPNLTHSIDKNELEQSIARVSTSVSADLGITVPRIPAQIDQNLSKSQFRIDVDSVPVERDVIDPTQLALNDDIANIELSGIPFRKDPETARVWIEERHAAALKAAGIGHHRPVEILALRLHSTLTRHAQRLVGIQETRQLLARMEQEYPDLVKEVLRTATIPRIAEVLRRLLDEGIPIRNTRLLLEALAEWSEREQNAVLLTEYVRAALKRQICFRYANAHRVVAAFIIERETEEIVRGSVRETAVGPYLVLDDRQSEKLLSQFRQIHSTIAQSQSQPVILGAMDIRRFVRGFLTRNGIDLPVLSYQDLASDFTVQPIGSVRLPPAKERVPSSERGGLLPAAS</sequence>
<dbReference type="Gene3D" id="1.10.8.540">
    <property type="entry name" value="FHIPEP family, domain 3"/>
    <property type="match status" value="1"/>
</dbReference>
<evidence type="ECO:0000256" key="2">
    <source>
        <dbReference type="ARBA" id="ARBA00008835"/>
    </source>
</evidence>
<evidence type="ECO:0000256" key="7">
    <source>
        <dbReference type="ARBA" id="ARBA00022989"/>
    </source>
</evidence>
<feature type="transmembrane region" description="Helical" evidence="10">
    <location>
        <begin position="200"/>
        <end position="221"/>
    </location>
</feature>
<evidence type="ECO:0000256" key="9">
    <source>
        <dbReference type="SAM" id="MobiDB-lite"/>
    </source>
</evidence>
<dbReference type="PROSITE" id="PS00994">
    <property type="entry name" value="FHIPEP"/>
    <property type="match status" value="1"/>
</dbReference>
<comment type="similarity">
    <text evidence="2">Belongs to the FHIPEP (flagella/HR/invasion proteins export pore) family.</text>
</comment>
<evidence type="ECO:0000256" key="4">
    <source>
        <dbReference type="ARBA" id="ARBA00022475"/>
    </source>
</evidence>
<keyword evidence="6 10" id="KW-0812">Transmembrane</keyword>
<dbReference type="InterPro" id="IPR042194">
    <property type="entry name" value="FHIPEP_1"/>
</dbReference>
<keyword evidence="4" id="KW-1003">Cell membrane</keyword>
<dbReference type="PRINTS" id="PR00949">
    <property type="entry name" value="TYPE3IMAPROT"/>
</dbReference>
<gene>
    <name evidence="11" type="ORF">FDV58_18465</name>
</gene>
<keyword evidence="8 10" id="KW-0472">Membrane</keyword>
<dbReference type="PANTHER" id="PTHR30161">
    <property type="entry name" value="FLAGELLAR EXPORT PROTEIN, MEMBRANE FLHA SUBUNIT-RELATED"/>
    <property type="match status" value="1"/>
</dbReference>
<feature type="transmembrane region" description="Helical" evidence="10">
    <location>
        <begin position="114"/>
        <end position="133"/>
    </location>
</feature>
<keyword evidence="7 10" id="KW-1133">Transmembrane helix</keyword>
<dbReference type="AlphaFoldDB" id="A0A4U6S0J4"/>
<accession>A0A4U6S0J4</accession>
<keyword evidence="5" id="KW-0997">Cell inner membrane</keyword>
<dbReference type="GO" id="GO:0009306">
    <property type="term" value="P:protein secretion"/>
    <property type="evidence" value="ECO:0007669"/>
    <property type="project" value="InterPro"/>
</dbReference>
<evidence type="ECO:0000313" key="11">
    <source>
        <dbReference type="EMBL" id="TKV80203.1"/>
    </source>
</evidence>
<comment type="caution">
    <text evidence="11">The sequence shown here is derived from an EMBL/GenBank/DDBJ whole genome shotgun (WGS) entry which is preliminary data.</text>
</comment>
<dbReference type="GO" id="GO:0005886">
    <property type="term" value="C:plasma membrane"/>
    <property type="evidence" value="ECO:0007669"/>
    <property type="project" value="UniProtKB-SubCell"/>
</dbReference>
<evidence type="ECO:0000313" key="12">
    <source>
        <dbReference type="Proteomes" id="UP000305095"/>
    </source>
</evidence>
<feature type="region of interest" description="Disordered" evidence="9">
    <location>
        <begin position="686"/>
        <end position="705"/>
    </location>
</feature>
<dbReference type="InterPro" id="IPR006302">
    <property type="entry name" value="T3SS_HrcV"/>
</dbReference>
<evidence type="ECO:0000256" key="3">
    <source>
        <dbReference type="ARBA" id="ARBA00022448"/>
    </source>
</evidence>
<dbReference type="Proteomes" id="UP000305095">
    <property type="component" value="Unassembled WGS sequence"/>
</dbReference>
<organism evidence="11 12">
    <name type="scientific">Bradyrhizobium elkanii</name>
    <dbReference type="NCBI Taxonomy" id="29448"/>
    <lineage>
        <taxon>Bacteria</taxon>
        <taxon>Pseudomonadati</taxon>
        <taxon>Pseudomonadota</taxon>
        <taxon>Alphaproteobacteria</taxon>
        <taxon>Hyphomicrobiales</taxon>
        <taxon>Nitrobacteraceae</taxon>
        <taxon>Bradyrhizobium</taxon>
    </lineage>
</organism>
<dbReference type="RefSeq" id="WP_137479490.1">
    <property type="nucleotide sequence ID" value="NZ_SZZP01000010.1"/>
</dbReference>